<dbReference type="InterPro" id="IPR038740">
    <property type="entry name" value="BioF2-like_GNAT_dom"/>
</dbReference>
<sequence>MKQIRHNHHRLSLECLEVPPNQLPAPEDWDALVRQTGAEIYFLSGWQKAWWHHYGADFSSGRKPVCFILRKGEQIIGVLPFCLETIWTGPVPARVARLAGVDSNFAIMTLPIDTGMETEALTAVLDFLVHDLHCTTISLSPLSQQSQQLGLIRAACTSCPAVTEVRYRSDRGHTLMHLPDHPDSFMAALSKSRRREVRRDLKRLTRDEPLRSTCSTPDTRDEMMDRFIDLHTRQWEATGKGGHFSDWRVAAAFYRTLLHLLAPNSQAAIDEQWLGDTLLSSQLRFTQGTKAYWWLNARSVDPRFNKVGLGRVGLVERVEDLINTGSRLVEAGAGKYEYKLSYGGELIPIHSLVLASTRPVARLQTRALLLWAGALHLFYYRLWFLKIRSRLNTKPRPLWTAWIRTRL</sequence>
<organism evidence="3 4">
    <name type="scientific">Ruegeria meonggei</name>
    <dbReference type="NCBI Taxonomy" id="1446476"/>
    <lineage>
        <taxon>Bacteria</taxon>
        <taxon>Pseudomonadati</taxon>
        <taxon>Pseudomonadota</taxon>
        <taxon>Alphaproteobacteria</taxon>
        <taxon>Rhodobacterales</taxon>
        <taxon>Roseobacteraceae</taxon>
        <taxon>Ruegeria</taxon>
    </lineage>
</organism>
<dbReference type="Pfam" id="PF13480">
    <property type="entry name" value="Acetyltransf_6"/>
    <property type="match status" value="1"/>
</dbReference>
<dbReference type="Proteomes" id="UP000193778">
    <property type="component" value="Unassembled WGS sequence"/>
</dbReference>
<dbReference type="SUPFAM" id="SSF55729">
    <property type="entry name" value="Acyl-CoA N-acyltransferases (Nat)"/>
    <property type="match status" value="1"/>
</dbReference>
<keyword evidence="1" id="KW-0472">Membrane</keyword>
<evidence type="ECO:0000259" key="2">
    <source>
        <dbReference type="Pfam" id="PF13480"/>
    </source>
</evidence>
<dbReference type="Gene3D" id="3.40.630.30">
    <property type="match status" value="1"/>
</dbReference>
<evidence type="ECO:0000313" key="3">
    <source>
        <dbReference type="EMBL" id="SLN76057.1"/>
    </source>
</evidence>
<keyword evidence="4" id="KW-1185">Reference proteome</keyword>
<evidence type="ECO:0000313" key="4">
    <source>
        <dbReference type="Proteomes" id="UP000193778"/>
    </source>
</evidence>
<feature type="transmembrane region" description="Helical" evidence="1">
    <location>
        <begin position="368"/>
        <end position="385"/>
    </location>
</feature>
<protein>
    <recommendedName>
        <fullName evidence="2">BioF2-like acetyltransferase domain-containing protein</fullName>
    </recommendedName>
</protein>
<dbReference type="RefSeq" id="WP_085824768.1">
    <property type="nucleotide sequence ID" value="NZ_FWFP01000017.1"/>
</dbReference>
<reference evidence="4" key="1">
    <citation type="submission" date="2017-03" db="EMBL/GenBank/DDBJ databases">
        <authorList>
            <person name="Rodrigo-Torres L."/>
            <person name="Arahal R.D."/>
            <person name="Lucena T."/>
        </authorList>
    </citation>
    <scope>NUCLEOTIDE SEQUENCE [LARGE SCALE GENOMIC DNA]</scope>
    <source>
        <strain evidence="4">CECT 8411</strain>
    </source>
</reference>
<dbReference type="EMBL" id="FWFP01000017">
    <property type="protein sequence ID" value="SLN76057.1"/>
    <property type="molecule type" value="Genomic_DNA"/>
</dbReference>
<keyword evidence="1" id="KW-1133">Transmembrane helix</keyword>
<gene>
    <name evidence="3" type="ORF">RUM8411_04332</name>
</gene>
<feature type="domain" description="BioF2-like acetyltransferase" evidence="2">
    <location>
        <begin position="191"/>
        <end position="339"/>
    </location>
</feature>
<dbReference type="InterPro" id="IPR016181">
    <property type="entry name" value="Acyl_CoA_acyltransferase"/>
</dbReference>
<proteinExistence type="predicted"/>
<accession>A0A1X7AD08</accession>
<keyword evidence="1" id="KW-0812">Transmembrane</keyword>
<dbReference type="OrthoDB" id="9808976at2"/>
<evidence type="ECO:0000256" key="1">
    <source>
        <dbReference type="SAM" id="Phobius"/>
    </source>
</evidence>
<dbReference type="AlphaFoldDB" id="A0A1X7AD08"/>
<name>A0A1X7AD08_9RHOB</name>